<dbReference type="SUPFAM" id="SSF56849">
    <property type="entry name" value="delta-Endotoxin (insectocide), N-terminal domain"/>
    <property type="match status" value="1"/>
</dbReference>
<gene>
    <name evidence="2" type="ORF">PSYICH_LOCUS13153</name>
</gene>
<dbReference type="InterPro" id="IPR005639">
    <property type="entry name" value="Pest_crys_dom_I"/>
</dbReference>
<dbReference type="InterPro" id="IPR036716">
    <property type="entry name" value="Pest_crys_N_sf"/>
</dbReference>
<dbReference type="OrthoDB" id="6672161at2759"/>
<dbReference type="Gene3D" id="1.20.190.10">
    <property type="entry name" value="Pesticidal crystal protein, N-terminal domain"/>
    <property type="match status" value="1"/>
</dbReference>
<dbReference type="EMBL" id="OV651819">
    <property type="protein sequence ID" value="CAH1113668.1"/>
    <property type="molecule type" value="Genomic_DNA"/>
</dbReference>
<organism evidence="2 3">
    <name type="scientific">Psylliodes chrysocephalus</name>
    <dbReference type="NCBI Taxonomy" id="3402493"/>
    <lineage>
        <taxon>Eukaryota</taxon>
        <taxon>Metazoa</taxon>
        <taxon>Ecdysozoa</taxon>
        <taxon>Arthropoda</taxon>
        <taxon>Hexapoda</taxon>
        <taxon>Insecta</taxon>
        <taxon>Pterygota</taxon>
        <taxon>Neoptera</taxon>
        <taxon>Endopterygota</taxon>
        <taxon>Coleoptera</taxon>
        <taxon>Polyphaga</taxon>
        <taxon>Cucujiformia</taxon>
        <taxon>Chrysomeloidea</taxon>
        <taxon>Chrysomelidae</taxon>
        <taxon>Galerucinae</taxon>
        <taxon>Alticini</taxon>
        <taxon>Psylliodes</taxon>
    </lineage>
</organism>
<proteinExistence type="predicted"/>
<dbReference type="AlphaFoldDB" id="A0A9P0D2R2"/>
<reference evidence="2" key="1">
    <citation type="submission" date="2022-01" db="EMBL/GenBank/DDBJ databases">
        <authorList>
            <person name="King R."/>
        </authorList>
    </citation>
    <scope>NUCLEOTIDE SEQUENCE</scope>
</reference>
<protein>
    <recommendedName>
        <fullName evidence="1">Pesticidal crystal protein domain-containing protein</fullName>
    </recommendedName>
</protein>
<accession>A0A9P0D2R2</accession>
<feature type="domain" description="Pesticidal crystal protein" evidence="1">
    <location>
        <begin position="132"/>
        <end position="341"/>
    </location>
</feature>
<evidence type="ECO:0000313" key="3">
    <source>
        <dbReference type="Proteomes" id="UP001153636"/>
    </source>
</evidence>
<name>A0A9P0D2R2_9CUCU</name>
<dbReference type="GO" id="GO:0090729">
    <property type="term" value="F:toxin activity"/>
    <property type="evidence" value="ECO:0007669"/>
    <property type="project" value="InterPro"/>
</dbReference>
<sequence length="520" mass="59193">MTRYSFQCYQIGAKTSRVCTEYNSGFLPQSRPDYFFFNVGKTEVYCESIYGTVFGWIGAISGRTFLPGESGTVSTLGNSYYVAGQKVYNRGDRRALVHCASTDGYSSFDFKADEIPLKIDINNVAKKLVAFGAGKIPYVGEGLSALINVFWPDTKRSAWDEVKDQVINLVDNKVKEAIQGILGGDLRYIKERIAVLKLRLDDPNSKDTTNKQFINIAEDLVGFEKKFSFAKEDNSDYININYFLLPLYSTVVNLKVFFYQFGIINQSKIKLTNEDIHNVKSYLSRLIEEKSDGAVAYISNVFNDQLNYEYDHCYPDDIFNDLAVVRQYCAISGTEFFEFWRGIIKDPFSTKRPYNTVISYSTHFSRPTPYLARQIVADEIQAPLQPKLINGKRNRITKVDVWIFRIEGGTPKIKGMKIFYENGDTCDLGGWSNESNSVDFKGSYLKSLTVWGKDALDMLEFEFMDGRKQTCGNNSYSYDRHQRFELEYHHIAGILITNDAFFLAGQACSIAVSYQLTPDS</sequence>
<dbReference type="Pfam" id="PF03945">
    <property type="entry name" value="Endotoxin_N"/>
    <property type="match status" value="1"/>
</dbReference>
<keyword evidence="3" id="KW-1185">Reference proteome</keyword>
<evidence type="ECO:0000313" key="2">
    <source>
        <dbReference type="EMBL" id="CAH1113668.1"/>
    </source>
</evidence>
<dbReference type="Proteomes" id="UP001153636">
    <property type="component" value="Chromosome 7"/>
</dbReference>
<dbReference type="GO" id="GO:0001907">
    <property type="term" value="P:symbiont-mediated killing of host cell"/>
    <property type="evidence" value="ECO:0007669"/>
    <property type="project" value="InterPro"/>
</dbReference>
<evidence type="ECO:0000259" key="1">
    <source>
        <dbReference type="Pfam" id="PF03945"/>
    </source>
</evidence>